<dbReference type="InterPro" id="IPR003115">
    <property type="entry name" value="ParB_N"/>
</dbReference>
<accession>E6Q7G5</accession>
<evidence type="ECO:0000256" key="1">
    <source>
        <dbReference type="ARBA" id="ARBA00006295"/>
    </source>
</evidence>
<dbReference type="Gene3D" id="3.90.1530.30">
    <property type="match status" value="1"/>
</dbReference>
<dbReference type="CDD" id="cd16393">
    <property type="entry name" value="SPO0J_N"/>
    <property type="match status" value="1"/>
</dbReference>
<dbReference type="FunFam" id="3.90.1530.30:FF:000001">
    <property type="entry name" value="Chromosome partitioning protein ParB"/>
    <property type="match status" value="1"/>
</dbReference>
<dbReference type="SUPFAM" id="SSF110849">
    <property type="entry name" value="ParB/Sulfiredoxin"/>
    <property type="match status" value="1"/>
</dbReference>
<dbReference type="PANTHER" id="PTHR33375:SF1">
    <property type="entry name" value="CHROMOSOME-PARTITIONING PROTEIN PARB-RELATED"/>
    <property type="match status" value="1"/>
</dbReference>
<dbReference type="Pfam" id="PF17762">
    <property type="entry name" value="HTH_ParB"/>
    <property type="match status" value="1"/>
</dbReference>
<protein>
    <submittedName>
        <fullName evidence="5">Site-specific DNA-binding protein</fullName>
    </submittedName>
</protein>
<dbReference type="AlphaFoldDB" id="E6Q7G5"/>
<dbReference type="Pfam" id="PF02195">
    <property type="entry name" value="ParB_N"/>
    <property type="match status" value="1"/>
</dbReference>
<sequence>MSAQKRGLGRGLTALLGDAGVAPTPVRPTAPVAEATGDVVRELAIERVSPNAAQPRKHFNEDALAELAASIEQYGVLVPIIVRARGERFEIVAGERRWRASAIAKKTSIPAIVRASNDVESIEVAIVENLQREDLNPLEEAYGFAHLIDEYSFTQEQLAVRIGKSRPAIANALRLLALEDEVKAMLVERRITAGHARALLAVPAAKRLALARRVAEEQLSVRAIEDIVREAAAPKARRTESAASARALGPDERAFVERLERRYGTAIQIVRAGKGGRIELRFADEEELVRLGDLLLDA</sequence>
<dbReference type="PANTHER" id="PTHR33375">
    <property type="entry name" value="CHROMOSOME-PARTITIONING PROTEIN PARB-RELATED"/>
    <property type="match status" value="1"/>
</dbReference>
<evidence type="ECO:0000313" key="5">
    <source>
        <dbReference type="EMBL" id="CBI03140.1"/>
    </source>
</evidence>
<proteinExistence type="inferred from homology"/>
<comment type="similarity">
    <text evidence="1">Belongs to the ParB family.</text>
</comment>
<dbReference type="GO" id="GO:0007059">
    <property type="term" value="P:chromosome segregation"/>
    <property type="evidence" value="ECO:0007669"/>
    <property type="project" value="UniProtKB-KW"/>
</dbReference>
<dbReference type="SUPFAM" id="SSF109709">
    <property type="entry name" value="KorB DNA-binding domain-like"/>
    <property type="match status" value="1"/>
</dbReference>
<dbReference type="GO" id="GO:0003677">
    <property type="term" value="F:DNA binding"/>
    <property type="evidence" value="ECO:0007669"/>
    <property type="project" value="UniProtKB-KW"/>
</dbReference>
<dbReference type="InterPro" id="IPR036086">
    <property type="entry name" value="ParB/Sulfiredoxin_sf"/>
</dbReference>
<feature type="domain" description="ParB-like N-terminal" evidence="4">
    <location>
        <begin position="41"/>
        <end position="130"/>
    </location>
</feature>
<dbReference type="InterPro" id="IPR004437">
    <property type="entry name" value="ParB/RepB/Spo0J"/>
</dbReference>
<dbReference type="InterPro" id="IPR050336">
    <property type="entry name" value="Chromosome_partition/occlusion"/>
</dbReference>
<dbReference type="GO" id="GO:0045881">
    <property type="term" value="P:positive regulation of sporulation resulting in formation of a cellular spore"/>
    <property type="evidence" value="ECO:0007669"/>
    <property type="project" value="TreeGrafter"/>
</dbReference>
<gene>
    <name evidence="5" type="primary">parB</name>
    <name evidence="5" type="ORF">CARN4_2796</name>
</gene>
<dbReference type="GO" id="GO:0005694">
    <property type="term" value="C:chromosome"/>
    <property type="evidence" value="ECO:0007669"/>
    <property type="project" value="TreeGrafter"/>
</dbReference>
<dbReference type="EMBL" id="CABO01000049">
    <property type="protein sequence ID" value="CBI03140.1"/>
    <property type="molecule type" value="Genomic_DNA"/>
</dbReference>
<keyword evidence="2" id="KW-0159">Chromosome partition</keyword>
<reference evidence="5" key="1">
    <citation type="submission" date="2009-10" db="EMBL/GenBank/DDBJ databases">
        <title>Diversity of trophic interactions inside an arsenic-rich microbial ecosystem.</title>
        <authorList>
            <person name="Bertin P.N."/>
            <person name="Heinrich-Salmeron A."/>
            <person name="Pelletier E."/>
            <person name="Goulhen-Chollet F."/>
            <person name="Arsene-Ploetze F."/>
            <person name="Gallien S."/>
            <person name="Calteau A."/>
            <person name="Vallenet D."/>
            <person name="Casiot C."/>
            <person name="Chane-Woon-Ming B."/>
            <person name="Giloteaux L."/>
            <person name="Barakat M."/>
            <person name="Bonnefoy V."/>
            <person name="Bruneel O."/>
            <person name="Chandler M."/>
            <person name="Cleiss J."/>
            <person name="Duran R."/>
            <person name="Elbaz-Poulichet F."/>
            <person name="Fonknechten N."/>
            <person name="Lauga B."/>
            <person name="Mornico D."/>
            <person name="Ortet P."/>
            <person name="Schaeffer C."/>
            <person name="Siguier P."/>
            <person name="Alexander Thil Smith A."/>
            <person name="Van Dorsselaer A."/>
            <person name="Weissenbach J."/>
            <person name="Medigue C."/>
            <person name="Le Paslier D."/>
        </authorList>
    </citation>
    <scope>NUCLEOTIDE SEQUENCE</scope>
</reference>
<name>E6Q7G5_9ZZZZ</name>
<dbReference type="InterPro" id="IPR041468">
    <property type="entry name" value="HTH_ParB/Spo0J"/>
</dbReference>
<keyword evidence="3 5" id="KW-0238">DNA-binding</keyword>
<comment type="caution">
    <text evidence="5">The sequence shown here is derived from an EMBL/GenBank/DDBJ whole genome shotgun (WGS) entry which is preliminary data.</text>
</comment>
<dbReference type="NCBIfam" id="TIGR00180">
    <property type="entry name" value="parB_part"/>
    <property type="match status" value="1"/>
</dbReference>
<dbReference type="FunFam" id="1.10.10.2830:FF:000001">
    <property type="entry name" value="Chromosome partitioning protein ParB"/>
    <property type="match status" value="1"/>
</dbReference>
<evidence type="ECO:0000256" key="3">
    <source>
        <dbReference type="ARBA" id="ARBA00023125"/>
    </source>
</evidence>
<dbReference type="Gene3D" id="1.10.10.2830">
    <property type="match status" value="1"/>
</dbReference>
<dbReference type="SMART" id="SM00470">
    <property type="entry name" value="ParB"/>
    <property type="match status" value="1"/>
</dbReference>
<evidence type="ECO:0000256" key="2">
    <source>
        <dbReference type="ARBA" id="ARBA00022829"/>
    </source>
</evidence>
<organism evidence="5">
    <name type="scientific">mine drainage metagenome</name>
    <dbReference type="NCBI Taxonomy" id="410659"/>
    <lineage>
        <taxon>unclassified sequences</taxon>
        <taxon>metagenomes</taxon>
        <taxon>ecological metagenomes</taxon>
    </lineage>
</organism>
<evidence type="ECO:0000259" key="4">
    <source>
        <dbReference type="SMART" id="SM00470"/>
    </source>
</evidence>